<comment type="subcellular location">
    <subcellularLocation>
        <location evidence="1">Membrane</location>
        <topology evidence="1">Multi-pass membrane protein</topology>
    </subcellularLocation>
</comment>
<feature type="transmembrane region" description="Helical" evidence="5">
    <location>
        <begin position="178"/>
        <end position="198"/>
    </location>
</feature>
<feature type="transmembrane region" description="Helical" evidence="5">
    <location>
        <begin position="378"/>
        <end position="399"/>
    </location>
</feature>
<feature type="transmembrane region" description="Helical" evidence="5">
    <location>
        <begin position="414"/>
        <end position="431"/>
    </location>
</feature>
<feature type="transmembrane region" description="Helical" evidence="5">
    <location>
        <begin position="475"/>
        <end position="493"/>
    </location>
</feature>
<accession>A0A414NE67</accession>
<evidence type="ECO:0000313" key="7">
    <source>
        <dbReference type="Proteomes" id="UP000283983"/>
    </source>
</evidence>
<comment type="caution">
    <text evidence="6">The sequence shown here is derived from an EMBL/GenBank/DDBJ whole genome shotgun (WGS) entry which is preliminary data.</text>
</comment>
<dbReference type="Pfam" id="PF13520">
    <property type="entry name" value="AA_permease_2"/>
    <property type="match status" value="1"/>
</dbReference>
<keyword evidence="4 5" id="KW-0472">Membrane</keyword>
<dbReference type="PANTHER" id="PTHR11785">
    <property type="entry name" value="AMINO ACID TRANSPORTER"/>
    <property type="match status" value="1"/>
</dbReference>
<keyword evidence="7" id="KW-1185">Reference proteome</keyword>
<dbReference type="GO" id="GO:0016020">
    <property type="term" value="C:membrane"/>
    <property type="evidence" value="ECO:0007669"/>
    <property type="project" value="UniProtKB-SubCell"/>
</dbReference>
<dbReference type="InterPro" id="IPR050598">
    <property type="entry name" value="AminoAcid_Transporter"/>
</dbReference>
<sequence length="498" mass="51843">MTPSSEPAPSAACESTADANTGATNAEGAVARTGAAGDTEGSCANTGAAVAADTTPVKRYSLTTAICLIVGICIGSGIFFKSDNILIATGGNVALGVAMMLLAATTIIFGGLTLARFASRTTGHGGLIAYAEEFLGPRRAALIGWNFTFLYMPVVCSVLSWVVGVYACMTFNLPGTFAWQMGIGLAFLLACTAWNILWPTLSGYFQNLTTLAKALPLVLVGVIGLMVNGPVARLSSDIAAAPTAGTAWIAAAAPVAFAFDGWSSAVSIAPELKDARRNLPRALIAAPIIILALYLGYFVGISCFLGPQTVIEAGDASLSLMFVKLFGEQAGALPNVIALIAVLGGANGMVLATLRMPQSLALHHMMPFERTVSRMNPTLRFPVVSAMIALAATLFWVGVHTVVSTLGLLPNGDISEVVVAMTMLILPLYYIEALRGALREDAPALMRARRATAPAIALASSLTIGLSSISDPTRWPFVAAFTALLLMMTFAFTPKRDA</sequence>
<feature type="transmembrane region" description="Helical" evidence="5">
    <location>
        <begin position="92"/>
        <end position="115"/>
    </location>
</feature>
<dbReference type="InParanoid" id="A0A414NE67"/>
<dbReference type="Gene3D" id="1.20.1740.10">
    <property type="entry name" value="Amino acid/polyamine transporter I"/>
    <property type="match status" value="1"/>
</dbReference>
<feature type="transmembrane region" description="Helical" evidence="5">
    <location>
        <begin position="282"/>
        <end position="311"/>
    </location>
</feature>
<feature type="transmembrane region" description="Helical" evidence="5">
    <location>
        <begin position="331"/>
        <end position="357"/>
    </location>
</feature>
<keyword evidence="2 5" id="KW-0812">Transmembrane</keyword>
<protein>
    <submittedName>
        <fullName evidence="6">APC family permease</fullName>
    </submittedName>
</protein>
<dbReference type="RefSeq" id="WP_118104482.1">
    <property type="nucleotide sequence ID" value="NZ_CABJEU010000002.1"/>
</dbReference>
<organism evidence="6 7">
    <name type="scientific">Collinsella intestinalis</name>
    <dbReference type="NCBI Taxonomy" id="147207"/>
    <lineage>
        <taxon>Bacteria</taxon>
        <taxon>Bacillati</taxon>
        <taxon>Actinomycetota</taxon>
        <taxon>Coriobacteriia</taxon>
        <taxon>Coriobacteriales</taxon>
        <taxon>Coriobacteriaceae</taxon>
        <taxon>Collinsella</taxon>
    </lineage>
</organism>
<proteinExistence type="predicted"/>
<dbReference type="PANTHER" id="PTHR11785:SF512">
    <property type="entry name" value="SOBREMESA, ISOFORM B"/>
    <property type="match status" value="1"/>
</dbReference>
<name>A0A414NE67_9ACTN</name>
<feature type="transmembrane region" description="Helical" evidence="5">
    <location>
        <begin position="451"/>
        <end position="469"/>
    </location>
</feature>
<evidence type="ECO:0000313" key="6">
    <source>
        <dbReference type="EMBL" id="RHF37340.1"/>
    </source>
</evidence>
<feature type="transmembrane region" description="Helical" evidence="5">
    <location>
        <begin position="247"/>
        <end position="270"/>
    </location>
</feature>
<dbReference type="GO" id="GO:0015179">
    <property type="term" value="F:L-amino acid transmembrane transporter activity"/>
    <property type="evidence" value="ECO:0007669"/>
    <property type="project" value="TreeGrafter"/>
</dbReference>
<dbReference type="AlphaFoldDB" id="A0A414NE67"/>
<feature type="transmembrane region" description="Helical" evidence="5">
    <location>
        <begin position="148"/>
        <end position="172"/>
    </location>
</feature>
<evidence type="ECO:0000256" key="3">
    <source>
        <dbReference type="ARBA" id="ARBA00022989"/>
    </source>
</evidence>
<evidence type="ECO:0000256" key="1">
    <source>
        <dbReference type="ARBA" id="ARBA00004141"/>
    </source>
</evidence>
<dbReference type="EMBL" id="QSLJ01000002">
    <property type="protein sequence ID" value="RHF37340.1"/>
    <property type="molecule type" value="Genomic_DNA"/>
</dbReference>
<dbReference type="InterPro" id="IPR002293">
    <property type="entry name" value="AA/rel_permease1"/>
</dbReference>
<dbReference type="Proteomes" id="UP000283983">
    <property type="component" value="Unassembled WGS sequence"/>
</dbReference>
<feature type="transmembrane region" description="Helical" evidence="5">
    <location>
        <begin position="210"/>
        <end position="227"/>
    </location>
</feature>
<evidence type="ECO:0000256" key="5">
    <source>
        <dbReference type="SAM" id="Phobius"/>
    </source>
</evidence>
<keyword evidence="3 5" id="KW-1133">Transmembrane helix</keyword>
<evidence type="ECO:0000256" key="4">
    <source>
        <dbReference type="ARBA" id="ARBA00023136"/>
    </source>
</evidence>
<reference evidence="6 7" key="1">
    <citation type="submission" date="2018-08" db="EMBL/GenBank/DDBJ databases">
        <title>A genome reference for cultivated species of the human gut microbiota.</title>
        <authorList>
            <person name="Zou Y."/>
            <person name="Xue W."/>
            <person name="Luo G."/>
        </authorList>
    </citation>
    <scope>NUCLEOTIDE SEQUENCE [LARGE SCALE GENOMIC DNA]</scope>
    <source>
        <strain evidence="6 7">AM25-33</strain>
    </source>
</reference>
<feature type="transmembrane region" description="Helical" evidence="5">
    <location>
        <begin position="60"/>
        <end position="80"/>
    </location>
</feature>
<evidence type="ECO:0000256" key="2">
    <source>
        <dbReference type="ARBA" id="ARBA00022692"/>
    </source>
</evidence>
<gene>
    <name evidence="6" type="ORF">DW682_06970</name>
</gene>